<organism evidence="5 6">
    <name type="scientific">Microlunatus parietis</name>
    <dbReference type="NCBI Taxonomy" id="682979"/>
    <lineage>
        <taxon>Bacteria</taxon>
        <taxon>Bacillati</taxon>
        <taxon>Actinomycetota</taxon>
        <taxon>Actinomycetes</taxon>
        <taxon>Propionibacteriales</taxon>
        <taxon>Propionibacteriaceae</taxon>
        <taxon>Microlunatus</taxon>
    </lineage>
</organism>
<dbReference type="GO" id="GO:0000166">
    <property type="term" value="F:nucleotide binding"/>
    <property type="evidence" value="ECO:0007669"/>
    <property type="project" value="InterPro"/>
</dbReference>
<dbReference type="Pfam" id="PF22725">
    <property type="entry name" value="GFO_IDH_MocA_C3"/>
    <property type="match status" value="1"/>
</dbReference>
<dbReference type="Gene3D" id="3.30.360.10">
    <property type="entry name" value="Dihydrodipicolinate Reductase, domain 2"/>
    <property type="match status" value="1"/>
</dbReference>
<sequence length="335" mass="36383">MPVNSKRIGVIGCGAVAQYGHLPAILRTHDLELAAVCEVDRDRLAEVSDATGARPCTSLGELVDADLDALVITSPAPLHEEHLAWAAEHRLPVLCEKPLTLDEAGSVRTIELMEQAGQPLYVGFTYRFAPAALEIRRLLGEGAVGKPRALRLIYLWDLHGAFADREHFTGINERREGRIAEGGPMIDCGVHQIDLARWWLGGEPVPTSVIGIRVEGRETPDHLVAHLDVDGCQVMIEISIAYGHTAPATRPTFSYEVIGSEGVLRYRREEREFVAIGRDGIRDLHWSPEKSFDGMYAAFADALATGASDLLPTGWDGLAATRIATDLSLRAAASG</sequence>
<comment type="caution">
    <text evidence="5">The sequence shown here is derived from an EMBL/GenBank/DDBJ whole genome shotgun (WGS) entry which is preliminary data.</text>
</comment>
<dbReference type="EMBL" id="JACCBU010000001">
    <property type="protein sequence ID" value="NYE69154.1"/>
    <property type="molecule type" value="Genomic_DNA"/>
</dbReference>
<feature type="domain" description="Gfo/Idh/MocA-like oxidoreductase N-terminal" evidence="3">
    <location>
        <begin position="7"/>
        <end position="124"/>
    </location>
</feature>
<proteinExistence type="inferred from homology"/>
<name>A0A7Y9I3B0_9ACTN</name>
<dbReference type="Gene3D" id="3.40.50.720">
    <property type="entry name" value="NAD(P)-binding Rossmann-like Domain"/>
    <property type="match status" value="1"/>
</dbReference>
<feature type="domain" description="GFO/IDH/MocA-like oxidoreductase" evidence="4">
    <location>
        <begin position="134"/>
        <end position="264"/>
    </location>
</feature>
<evidence type="ECO:0000313" key="6">
    <source>
        <dbReference type="Proteomes" id="UP000569914"/>
    </source>
</evidence>
<dbReference type="RefSeq" id="WP_179747918.1">
    <property type="nucleotide sequence ID" value="NZ_JACCBU010000001.1"/>
</dbReference>
<evidence type="ECO:0000259" key="3">
    <source>
        <dbReference type="Pfam" id="PF01408"/>
    </source>
</evidence>
<dbReference type="PANTHER" id="PTHR43708">
    <property type="entry name" value="CONSERVED EXPRESSED OXIDOREDUCTASE (EUROFUNG)"/>
    <property type="match status" value="1"/>
</dbReference>
<keyword evidence="2" id="KW-0560">Oxidoreductase</keyword>
<dbReference type="InterPro" id="IPR036291">
    <property type="entry name" value="NAD(P)-bd_dom_sf"/>
</dbReference>
<dbReference type="InterPro" id="IPR051317">
    <property type="entry name" value="Gfo/Idh/MocA_oxidoreduct"/>
</dbReference>
<reference evidence="5 6" key="1">
    <citation type="submission" date="2020-07" db="EMBL/GenBank/DDBJ databases">
        <title>Sequencing the genomes of 1000 actinobacteria strains.</title>
        <authorList>
            <person name="Klenk H.-P."/>
        </authorList>
    </citation>
    <scope>NUCLEOTIDE SEQUENCE [LARGE SCALE GENOMIC DNA]</scope>
    <source>
        <strain evidence="5 6">DSM 22083</strain>
    </source>
</reference>
<dbReference type="InterPro" id="IPR055170">
    <property type="entry name" value="GFO_IDH_MocA-like_dom"/>
</dbReference>
<dbReference type="SUPFAM" id="SSF55347">
    <property type="entry name" value="Glyceraldehyde-3-phosphate dehydrogenase-like, C-terminal domain"/>
    <property type="match status" value="1"/>
</dbReference>
<evidence type="ECO:0000313" key="5">
    <source>
        <dbReference type="EMBL" id="NYE69154.1"/>
    </source>
</evidence>
<dbReference type="AlphaFoldDB" id="A0A7Y9I3B0"/>
<gene>
    <name evidence="5" type="ORF">BKA15_000483</name>
</gene>
<protein>
    <submittedName>
        <fullName evidence="5">Putative dehydrogenase</fullName>
    </submittedName>
</protein>
<dbReference type="Proteomes" id="UP000569914">
    <property type="component" value="Unassembled WGS sequence"/>
</dbReference>
<dbReference type="Pfam" id="PF01408">
    <property type="entry name" value="GFO_IDH_MocA"/>
    <property type="match status" value="1"/>
</dbReference>
<dbReference type="SUPFAM" id="SSF51735">
    <property type="entry name" value="NAD(P)-binding Rossmann-fold domains"/>
    <property type="match status" value="1"/>
</dbReference>
<evidence type="ECO:0000256" key="2">
    <source>
        <dbReference type="ARBA" id="ARBA00023002"/>
    </source>
</evidence>
<dbReference type="PANTHER" id="PTHR43708:SF5">
    <property type="entry name" value="CONSERVED EXPRESSED OXIDOREDUCTASE (EUROFUNG)-RELATED"/>
    <property type="match status" value="1"/>
</dbReference>
<accession>A0A7Y9I3B0</accession>
<evidence type="ECO:0000256" key="1">
    <source>
        <dbReference type="ARBA" id="ARBA00010928"/>
    </source>
</evidence>
<dbReference type="GO" id="GO:0016491">
    <property type="term" value="F:oxidoreductase activity"/>
    <property type="evidence" value="ECO:0007669"/>
    <property type="project" value="UniProtKB-KW"/>
</dbReference>
<comment type="similarity">
    <text evidence="1">Belongs to the Gfo/Idh/MocA family.</text>
</comment>
<evidence type="ECO:0000259" key="4">
    <source>
        <dbReference type="Pfam" id="PF22725"/>
    </source>
</evidence>
<keyword evidence="6" id="KW-1185">Reference proteome</keyword>
<dbReference type="InterPro" id="IPR000683">
    <property type="entry name" value="Gfo/Idh/MocA-like_OxRdtase_N"/>
</dbReference>